<dbReference type="EMBL" id="BMZB01000001">
    <property type="protein sequence ID" value="GGZ20651.1"/>
    <property type="molecule type" value="Genomic_DNA"/>
</dbReference>
<organism evidence="6 7">
    <name type="scientific">Asticcacaulis endophyticus</name>
    <dbReference type="NCBI Taxonomy" id="1395890"/>
    <lineage>
        <taxon>Bacteria</taxon>
        <taxon>Pseudomonadati</taxon>
        <taxon>Pseudomonadota</taxon>
        <taxon>Alphaproteobacteria</taxon>
        <taxon>Caulobacterales</taxon>
        <taxon>Caulobacteraceae</taxon>
        <taxon>Asticcacaulis</taxon>
    </lineage>
</organism>
<dbReference type="Pfam" id="PF04972">
    <property type="entry name" value="BON"/>
    <property type="match status" value="1"/>
</dbReference>
<dbReference type="RefSeq" id="WP_189484475.1">
    <property type="nucleotide sequence ID" value="NZ_BMZB01000001.1"/>
</dbReference>
<evidence type="ECO:0000259" key="3">
    <source>
        <dbReference type="Pfam" id="PF00263"/>
    </source>
</evidence>
<gene>
    <name evidence="6" type="primary">cpaC</name>
    <name evidence="6" type="ORF">GCM10011273_01560</name>
</gene>
<evidence type="ECO:0000256" key="2">
    <source>
        <dbReference type="SAM" id="SignalP"/>
    </source>
</evidence>
<dbReference type="InterPro" id="IPR007055">
    <property type="entry name" value="BON_dom"/>
</dbReference>
<reference evidence="6" key="2">
    <citation type="submission" date="2020-09" db="EMBL/GenBank/DDBJ databases">
        <authorList>
            <person name="Sun Q."/>
            <person name="Kim S."/>
        </authorList>
    </citation>
    <scope>NUCLEOTIDE SEQUENCE</scope>
    <source>
        <strain evidence="6">KCTC 32296</strain>
    </source>
</reference>
<keyword evidence="7" id="KW-1185">Reference proteome</keyword>
<name>A0A918PRT3_9CAUL</name>
<accession>A0A918PRT3</accession>
<evidence type="ECO:0000259" key="4">
    <source>
        <dbReference type="Pfam" id="PF04972"/>
    </source>
</evidence>
<feature type="chain" id="PRO_5036816233" evidence="2">
    <location>
        <begin position="22"/>
        <end position="478"/>
    </location>
</feature>
<feature type="signal peptide" evidence="2">
    <location>
        <begin position="1"/>
        <end position="21"/>
    </location>
</feature>
<evidence type="ECO:0000313" key="7">
    <source>
        <dbReference type="Proteomes" id="UP000662572"/>
    </source>
</evidence>
<evidence type="ECO:0000313" key="6">
    <source>
        <dbReference type="EMBL" id="GGZ20651.1"/>
    </source>
</evidence>
<dbReference type="Pfam" id="PF13629">
    <property type="entry name" value="T2SS-T3SS_pil_N"/>
    <property type="match status" value="1"/>
</dbReference>
<sequence>MIRLKPFILPALMAAAALACAGHQASAQSAQGMGVTTQSGNVKTQVLNLPKGRSAIVDLPVEARDVFVSNPAVADAVLKTPKRIFVLGVAPGQSDAIFFDGLGRQILNLNIRVDAPTDQLSDTISRLFPGAQVEAQSLNGKILLSGLVSNNGEAEQIQRLAASFVTKPEDVINMLSIRGQDQVMLKVRVAEVQRSTIKQLGFDTNAIIGRLGGDTFTFANSPGYSINGTLSGGASGNYVQSDPTSSGLRNVDATIEAFERVGLLRTLAEPNLTAVSGEAAKFLAGGEFPVPTGQDNQGRVSVEFKPFGVGLGFTPVVLSSGRISLKLSTEVSELSANGSISITDTLSVPAISVRRVETSVEMASGSSLMIAGLLQSEYRQAVDALPGMTTLPVIGTLFRSRDFLNRETELVVIVTPYLVSPTRPDALQTPADNLQIAHDLSSTFIGNMNKVIKDRGGYPQSSSPSGAPYQAPVGYVIE</sequence>
<feature type="domain" description="Type II/III secretion system secretin-like" evidence="3">
    <location>
        <begin position="258"/>
        <end position="419"/>
    </location>
</feature>
<dbReference type="PROSITE" id="PS51257">
    <property type="entry name" value="PROKAR_LIPOPROTEIN"/>
    <property type="match status" value="1"/>
</dbReference>
<evidence type="ECO:0000256" key="1">
    <source>
        <dbReference type="RuleBase" id="RU004003"/>
    </source>
</evidence>
<dbReference type="PRINTS" id="PR00811">
    <property type="entry name" value="BCTERIALGSPD"/>
</dbReference>
<dbReference type="InterPro" id="IPR001775">
    <property type="entry name" value="GspD/PilQ"/>
</dbReference>
<feature type="domain" description="Pilus formation protein N-terminal" evidence="5">
    <location>
        <begin position="45"/>
        <end position="113"/>
    </location>
</feature>
<dbReference type="GO" id="GO:0015627">
    <property type="term" value="C:type II protein secretion system complex"/>
    <property type="evidence" value="ECO:0007669"/>
    <property type="project" value="TreeGrafter"/>
</dbReference>
<dbReference type="GO" id="GO:0009306">
    <property type="term" value="P:protein secretion"/>
    <property type="evidence" value="ECO:0007669"/>
    <property type="project" value="InterPro"/>
</dbReference>
<dbReference type="AlphaFoldDB" id="A0A918PRT3"/>
<keyword evidence="2" id="KW-0732">Signal</keyword>
<dbReference type="InterPro" id="IPR050810">
    <property type="entry name" value="Bact_Secretion_Sys_Channel"/>
</dbReference>
<comment type="caution">
    <text evidence="6">The sequence shown here is derived from an EMBL/GenBank/DDBJ whole genome shotgun (WGS) entry which is preliminary data.</text>
</comment>
<feature type="domain" description="BON" evidence="4">
    <location>
        <begin position="126"/>
        <end position="178"/>
    </location>
</feature>
<dbReference type="InterPro" id="IPR032789">
    <property type="entry name" value="T2SS-T3SS_pil_N"/>
</dbReference>
<proteinExistence type="inferred from homology"/>
<protein>
    <submittedName>
        <fullName evidence="6">Pilus assembly protein CpaC</fullName>
    </submittedName>
</protein>
<reference evidence="6" key="1">
    <citation type="journal article" date="2014" name="Int. J. Syst. Evol. Microbiol.">
        <title>Complete genome sequence of Corynebacterium casei LMG S-19264T (=DSM 44701T), isolated from a smear-ripened cheese.</title>
        <authorList>
            <consortium name="US DOE Joint Genome Institute (JGI-PGF)"/>
            <person name="Walter F."/>
            <person name="Albersmeier A."/>
            <person name="Kalinowski J."/>
            <person name="Ruckert C."/>
        </authorList>
    </citation>
    <scope>NUCLEOTIDE SEQUENCE</scope>
    <source>
        <strain evidence="6">KCTC 32296</strain>
    </source>
</reference>
<dbReference type="InterPro" id="IPR004846">
    <property type="entry name" value="T2SS/T3SS_dom"/>
</dbReference>
<dbReference type="PANTHER" id="PTHR30332">
    <property type="entry name" value="PROBABLE GENERAL SECRETION PATHWAY PROTEIN D"/>
    <property type="match status" value="1"/>
</dbReference>
<dbReference type="PANTHER" id="PTHR30332:SF17">
    <property type="entry name" value="TYPE IV PILIATION SYSTEM PROTEIN DR_0774-RELATED"/>
    <property type="match status" value="1"/>
</dbReference>
<dbReference type="Pfam" id="PF00263">
    <property type="entry name" value="Secretin"/>
    <property type="match status" value="1"/>
</dbReference>
<comment type="similarity">
    <text evidence="1">Belongs to the bacterial secretin family.</text>
</comment>
<evidence type="ECO:0000259" key="5">
    <source>
        <dbReference type="Pfam" id="PF13629"/>
    </source>
</evidence>
<dbReference type="Proteomes" id="UP000662572">
    <property type="component" value="Unassembled WGS sequence"/>
</dbReference>